<evidence type="ECO:0008006" key="4">
    <source>
        <dbReference type="Google" id="ProtNLM"/>
    </source>
</evidence>
<feature type="chain" id="PRO_5012039231" description="DUF5666 domain-containing protein" evidence="1">
    <location>
        <begin position="24"/>
        <end position="127"/>
    </location>
</feature>
<dbReference type="Gene3D" id="2.60.120.560">
    <property type="entry name" value="Exo-inulinase, domain 1"/>
    <property type="match status" value="1"/>
</dbReference>
<gene>
    <name evidence="2" type="ORF">B7Z70_11630</name>
</gene>
<organism evidence="2 3">
    <name type="scientific">Acidithiobacillus ferrivorans</name>
    <dbReference type="NCBI Taxonomy" id="160808"/>
    <lineage>
        <taxon>Bacteria</taxon>
        <taxon>Pseudomonadati</taxon>
        <taxon>Pseudomonadota</taxon>
        <taxon>Acidithiobacillia</taxon>
        <taxon>Acidithiobacillales</taxon>
        <taxon>Acidithiobacillaceae</taxon>
        <taxon>Acidithiobacillus</taxon>
    </lineage>
</organism>
<accession>A0A257SQU9</accession>
<evidence type="ECO:0000256" key="1">
    <source>
        <dbReference type="SAM" id="SignalP"/>
    </source>
</evidence>
<reference evidence="2 3" key="1">
    <citation type="submission" date="2017-03" db="EMBL/GenBank/DDBJ databases">
        <title>Lifting the veil on microbial sulfur biogeochemistry in mining wastewaters.</title>
        <authorList>
            <person name="Kantor R.S."/>
            <person name="Colenbrander Nelson T."/>
            <person name="Marshall S."/>
            <person name="Bennett D."/>
            <person name="Apte S."/>
            <person name="Camacho D."/>
            <person name="Thomas B.C."/>
            <person name="Warren L.A."/>
            <person name="Banfield J.F."/>
        </authorList>
    </citation>
    <scope>NUCLEOTIDE SEQUENCE [LARGE SCALE GENOMIC DNA]</scope>
    <source>
        <strain evidence="2">21-59-9</strain>
    </source>
</reference>
<dbReference type="Proteomes" id="UP000216779">
    <property type="component" value="Unassembled WGS sequence"/>
</dbReference>
<protein>
    <recommendedName>
        <fullName evidence="4">DUF5666 domain-containing protein</fullName>
    </recommendedName>
</protein>
<evidence type="ECO:0000313" key="2">
    <source>
        <dbReference type="EMBL" id="OYV74636.1"/>
    </source>
</evidence>
<comment type="caution">
    <text evidence="2">The sequence shown here is derived from an EMBL/GenBank/DDBJ whole genome shotgun (WGS) entry which is preliminary data.</text>
</comment>
<name>A0A257SQU9_9PROT</name>
<keyword evidence="1" id="KW-0732">Signal</keyword>
<proteinExistence type="predicted"/>
<feature type="signal peptide" evidence="1">
    <location>
        <begin position="1"/>
        <end position="23"/>
    </location>
</feature>
<evidence type="ECO:0000313" key="3">
    <source>
        <dbReference type="Proteomes" id="UP000216779"/>
    </source>
</evidence>
<dbReference type="EMBL" id="NCBC01000534">
    <property type="protein sequence ID" value="OYV74636.1"/>
    <property type="molecule type" value="Genomic_DNA"/>
</dbReference>
<sequence length="127" mass="13518">MPKIVRIVVTASLLFSFSRSLSAETVTASGTIEAVDAAAGTVTVRRKTANGEKTAQFKIAGATKIVFNGEVSGLHRLQPGQKVEITYDTKAKQLTKLEAWPDSPAADNVPPDGFVALFNGKDLTGWK</sequence>
<feature type="non-terminal residue" evidence="2">
    <location>
        <position position="127"/>
    </location>
</feature>
<dbReference type="AlphaFoldDB" id="A0A257SQU9"/>